<protein>
    <submittedName>
        <fullName evidence="2">Uncharacterized protein</fullName>
    </submittedName>
</protein>
<gene>
    <name evidence="2" type="ORF">EYW47_02345</name>
</gene>
<proteinExistence type="predicted"/>
<name>A0A4R5MFY0_9BURK</name>
<keyword evidence="3" id="KW-1185">Reference proteome</keyword>
<dbReference type="EMBL" id="SMRP01000001">
    <property type="protein sequence ID" value="TDG26211.1"/>
    <property type="molecule type" value="Genomic_DNA"/>
</dbReference>
<feature type="region of interest" description="Disordered" evidence="1">
    <location>
        <begin position="50"/>
        <end position="75"/>
    </location>
</feature>
<feature type="compositionally biased region" description="Basic residues" evidence="1">
    <location>
        <begin position="50"/>
        <end position="63"/>
    </location>
</feature>
<organism evidence="2 3">
    <name type="scientific">Paraburkholderia silviterrae</name>
    <dbReference type="NCBI Taxonomy" id="2528715"/>
    <lineage>
        <taxon>Bacteria</taxon>
        <taxon>Pseudomonadati</taxon>
        <taxon>Pseudomonadota</taxon>
        <taxon>Betaproteobacteria</taxon>
        <taxon>Burkholderiales</taxon>
        <taxon>Burkholderiaceae</taxon>
        <taxon>Paraburkholderia</taxon>
    </lineage>
</organism>
<comment type="caution">
    <text evidence="2">The sequence shown here is derived from an EMBL/GenBank/DDBJ whole genome shotgun (WGS) entry which is preliminary data.</text>
</comment>
<dbReference type="Proteomes" id="UP000295722">
    <property type="component" value="Unassembled WGS sequence"/>
</dbReference>
<accession>A0A4R5MFY0</accession>
<sequence>MNTATLAFFDTPGRATPVRDARLQAARLNPLSNVILAFWAIWHCRHARPPLRPQQRRPVRHLSRGPQCRPLRAPA</sequence>
<dbReference type="RefSeq" id="WP_133193263.1">
    <property type="nucleotide sequence ID" value="NZ_JBHUCW010000001.1"/>
</dbReference>
<evidence type="ECO:0000256" key="1">
    <source>
        <dbReference type="SAM" id="MobiDB-lite"/>
    </source>
</evidence>
<dbReference type="OrthoDB" id="6974192at2"/>
<reference evidence="2 3" key="1">
    <citation type="submission" date="2019-03" db="EMBL/GenBank/DDBJ databases">
        <title>Paraburkholderia sp. 4M-K11, isolated from subtropical forest soil.</title>
        <authorList>
            <person name="Gao Z.-H."/>
            <person name="Qiu L.-H."/>
        </authorList>
    </citation>
    <scope>NUCLEOTIDE SEQUENCE [LARGE SCALE GENOMIC DNA]</scope>
    <source>
        <strain evidence="2 3">4M-K11</strain>
    </source>
</reference>
<dbReference type="AlphaFoldDB" id="A0A4R5MFY0"/>
<evidence type="ECO:0000313" key="2">
    <source>
        <dbReference type="EMBL" id="TDG26211.1"/>
    </source>
</evidence>
<evidence type="ECO:0000313" key="3">
    <source>
        <dbReference type="Proteomes" id="UP000295722"/>
    </source>
</evidence>